<dbReference type="Gene3D" id="3.30.559.10">
    <property type="entry name" value="Chloramphenicol acetyltransferase-like domain"/>
    <property type="match status" value="1"/>
</dbReference>
<dbReference type="Gene3D" id="3.30.559.30">
    <property type="entry name" value="Nonribosomal peptide synthetase, condensation domain"/>
    <property type="match status" value="1"/>
</dbReference>
<reference evidence="2 3" key="1">
    <citation type="submission" date="2020-08" db="EMBL/GenBank/DDBJ databases">
        <title>Sequencing the genomes of 1000 actinobacteria strains.</title>
        <authorList>
            <person name="Klenk H.-P."/>
        </authorList>
    </citation>
    <scope>NUCLEOTIDE SEQUENCE [LARGE SCALE GENOMIC DNA]</scope>
    <source>
        <strain evidence="2 3">DSM 45362</strain>
    </source>
</reference>
<sequence length="628" mass="68557">MMHVNKSADLGWGQRYVWLRHQHLPPAARHEAHIVISFELPPGVSLAGLRATLNYLVRRHEALRTTYHFDLAADPQQRVQPPSALPVTVVSTERDGTETPAEAIERLSTTEFDLAEQWPIRACVLTAGGRPKQLITVLNHMAFDAWTVDRFEREIEALGAGIAAGRPAVLEPIRHQPCDLAQYESSPRAVAIKDGALAYWRDEIATMPADTFALRRTADPSPTARAATLTSPAMLDASRRVAARHHVWPSLVHLATHAMVLAAYTGSDRVAHLSFTGNRDANPYNDVMTCMFSPLLMQVDCSGNPSFSEVVRRTAERFEQGQAYANVPYDELVELTSRESFRRGQIVRTGSELNFLSHAAHASRARRTTFTWNATPTSWAHFGADTYFRIYEMRDAVVIALNAVSTVMDADTMERFLRGYEAVLLAQADPDADLRVDDIARLIGFAAPATPARHLDRNGAIDLAEVAAVLREHPAVADARVAVDGAGRLVAELATDLPVTPANLRGHVLGRLHDRAAVRCPDWFRVTPSGQLPVVEGDGRLSLHIGAIGEAERALAAIVAEVNGLREVSLADSYTIAGGRVLRIPRVLAVLREHGWEGITVHQLAGSRPLGAVASLLNRTAVPASLAA</sequence>
<dbReference type="GO" id="GO:0008610">
    <property type="term" value="P:lipid biosynthetic process"/>
    <property type="evidence" value="ECO:0007669"/>
    <property type="project" value="UniProtKB-ARBA"/>
</dbReference>
<dbReference type="PANTHER" id="PTHR45527">
    <property type="entry name" value="NONRIBOSOMAL PEPTIDE SYNTHETASE"/>
    <property type="match status" value="1"/>
</dbReference>
<dbReference type="GO" id="GO:0044550">
    <property type="term" value="P:secondary metabolite biosynthetic process"/>
    <property type="evidence" value="ECO:0007669"/>
    <property type="project" value="TreeGrafter"/>
</dbReference>
<dbReference type="Pfam" id="PF00668">
    <property type="entry name" value="Condensation"/>
    <property type="match status" value="1"/>
</dbReference>
<dbReference type="GO" id="GO:0005737">
    <property type="term" value="C:cytoplasm"/>
    <property type="evidence" value="ECO:0007669"/>
    <property type="project" value="TreeGrafter"/>
</dbReference>
<dbReference type="EMBL" id="JACHMN010000003">
    <property type="protein sequence ID" value="MBB5873472.1"/>
    <property type="molecule type" value="Genomic_DNA"/>
</dbReference>
<comment type="caution">
    <text evidence="2">The sequence shown here is derived from an EMBL/GenBank/DDBJ whole genome shotgun (WGS) entry which is preliminary data.</text>
</comment>
<dbReference type="GO" id="GO:0031177">
    <property type="term" value="F:phosphopantetheine binding"/>
    <property type="evidence" value="ECO:0007669"/>
    <property type="project" value="TreeGrafter"/>
</dbReference>
<feature type="domain" description="Condensation" evidence="1">
    <location>
        <begin position="33"/>
        <end position="426"/>
    </location>
</feature>
<evidence type="ECO:0000259" key="1">
    <source>
        <dbReference type="Pfam" id="PF00668"/>
    </source>
</evidence>
<dbReference type="GO" id="GO:0043041">
    <property type="term" value="P:amino acid activation for nonribosomal peptide biosynthetic process"/>
    <property type="evidence" value="ECO:0007669"/>
    <property type="project" value="TreeGrafter"/>
</dbReference>
<accession>A0A841C347</accession>
<dbReference type="InterPro" id="IPR023213">
    <property type="entry name" value="CAT-like_dom_sf"/>
</dbReference>
<name>A0A841C347_9ACTN</name>
<protein>
    <recommendedName>
        <fullName evidence="1">Condensation domain-containing protein</fullName>
    </recommendedName>
</protein>
<organism evidence="2 3">
    <name type="scientific">Allocatelliglobosispora scoriae</name>
    <dbReference type="NCBI Taxonomy" id="643052"/>
    <lineage>
        <taxon>Bacteria</taxon>
        <taxon>Bacillati</taxon>
        <taxon>Actinomycetota</taxon>
        <taxon>Actinomycetes</taxon>
        <taxon>Micromonosporales</taxon>
        <taxon>Micromonosporaceae</taxon>
        <taxon>Allocatelliglobosispora</taxon>
    </lineage>
</organism>
<dbReference type="SUPFAM" id="SSF52777">
    <property type="entry name" value="CoA-dependent acyltransferases"/>
    <property type="match status" value="2"/>
</dbReference>
<dbReference type="Proteomes" id="UP000587527">
    <property type="component" value="Unassembled WGS sequence"/>
</dbReference>
<gene>
    <name evidence="2" type="ORF">F4553_006906</name>
</gene>
<dbReference type="InterPro" id="IPR001242">
    <property type="entry name" value="Condensation_dom"/>
</dbReference>
<keyword evidence="3" id="KW-1185">Reference proteome</keyword>
<dbReference type="GO" id="GO:0003824">
    <property type="term" value="F:catalytic activity"/>
    <property type="evidence" value="ECO:0007669"/>
    <property type="project" value="InterPro"/>
</dbReference>
<dbReference type="AlphaFoldDB" id="A0A841C347"/>
<evidence type="ECO:0000313" key="3">
    <source>
        <dbReference type="Proteomes" id="UP000587527"/>
    </source>
</evidence>
<dbReference type="PANTHER" id="PTHR45527:SF1">
    <property type="entry name" value="FATTY ACID SYNTHASE"/>
    <property type="match status" value="1"/>
</dbReference>
<evidence type="ECO:0000313" key="2">
    <source>
        <dbReference type="EMBL" id="MBB5873472.1"/>
    </source>
</evidence>
<proteinExistence type="predicted"/>